<evidence type="ECO:0000256" key="2">
    <source>
        <dbReference type="ARBA" id="ARBA00009399"/>
    </source>
</evidence>
<evidence type="ECO:0000256" key="4">
    <source>
        <dbReference type="ARBA" id="ARBA00022989"/>
    </source>
</evidence>
<feature type="transmembrane region" description="Helical" evidence="6">
    <location>
        <begin position="37"/>
        <end position="55"/>
    </location>
</feature>
<dbReference type="InterPro" id="IPR051401">
    <property type="entry name" value="GtrA_CellWall_Glycosyl"/>
</dbReference>
<proteinExistence type="inferred from homology"/>
<dbReference type="RefSeq" id="WP_222946771.1">
    <property type="nucleotide sequence ID" value="NZ_JAQQDB010000017.1"/>
</dbReference>
<feature type="transmembrane region" description="Helical" evidence="6">
    <location>
        <begin position="102"/>
        <end position="128"/>
    </location>
</feature>
<dbReference type="Proteomes" id="UP001629462">
    <property type="component" value="Unassembled WGS sequence"/>
</dbReference>
<organism evidence="8 9">
    <name type="scientific">Caballeronia jiangsuensis</name>
    <dbReference type="NCBI Taxonomy" id="1458357"/>
    <lineage>
        <taxon>Bacteria</taxon>
        <taxon>Pseudomonadati</taxon>
        <taxon>Pseudomonadota</taxon>
        <taxon>Betaproteobacteria</taxon>
        <taxon>Burkholderiales</taxon>
        <taxon>Burkholderiaceae</taxon>
        <taxon>Caballeronia</taxon>
    </lineage>
</organism>
<keyword evidence="5 6" id="KW-0472">Membrane</keyword>
<name>A0ABW9CN32_9BURK</name>
<evidence type="ECO:0000313" key="9">
    <source>
        <dbReference type="Proteomes" id="UP001629462"/>
    </source>
</evidence>
<evidence type="ECO:0000256" key="1">
    <source>
        <dbReference type="ARBA" id="ARBA00004141"/>
    </source>
</evidence>
<gene>
    <name evidence="8" type="ORF">PQR08_19595</name>
</gene>
<protein>
    <submittedName>
        <fullName evidence="8">GtrA family protein</fullName>
    </submittedName>
</protein>
<feature type="domain" description="GtrA/DPMS transmembrane" evidence="7">
    <location>
        <begin position="11"/>
        <end position="129"/>
    </location>
</feature>
<evidence type="ECO:0000256" key="5">
    <source>
        <dbReference type="ARBA" id="ARBA00023136"/>
    </source>
</evidence>
<keyword evidence="3 6" id="KW-0812">Transmembrane</keyword>
<feature type="transmembrane region" description="Helical" evidence="6">
    <location>
        <begin position="12"/>
        <end position="31"/>
    </location>
</feature>
<comment type="caution">
    <text evidence="8">The sequence shown here is derived from an EMBL/GenBank/DDBJ whole genome shotgun (WGS) entry which is preliminary data.</text>
</comment>
<keyword evidence="9" id="KW-1185">Reference proteome</keyword>
<comment type="similarity">
    <text evidence="2">Belongs to the GtrA family.</text>
</comment>
<keyword evidence="4 6" id="KW-1133">Transmembrane helix</keyword>
<evidence type="ECO:0000256" key="6">
    <source>
        <dbReference type="SAM" id="Phobius"/>
    </source>
</evidence>
<dbReference type="Pfam" id="PF04138">
    <property type="entry name" value="GtrA_DPMS_TM"/>
    <property type="match status" value="1"/>
</dbReference>
<dbReference type="EMBL" id="JAQQDB010000017">
    <property type="protein sequence ID" value="MFM0519635.1"/>
    <property type="molecule type" value="Genomic_DNA"/>
</dbReference>
<dbReference type="PANTHER" id="PTHR38459:SF1">
    <property type="entry name" value="PROPHAGE BACTOPRENOL-LINKED GLUCOSE TRANSLOCASE HOMOLOG"/>
    <property type="match status" value="1"/>
</dbReference>
<comment type="subcellular location">
    <subcellularLocation>
        <location evidence="1">Membrane</location>
        <topology evidence="1">Multi-pass membrane protein</topology>
    </subcellularLocation>
</comment>
<reference evidence="8 9" key="1">
    <citation type="journal article" date="2024" name="Chem. Sci.">
        <title>Discovery of megapolipeptins by genome mining of a Burkholderiales bacteria collection.</title>
        <authorList>
            <person name="Paulo B.S."/>
            <person name="Recchia M.J.J."/>
            <person name="Lee S."/>
            <person name="Fergusson C.H."/>
            <person name="Romanowski S.B."/>
            <person name="Hernandez A."/>
            <person name="Krull N."/>
            <person name="Liu D.Y."/>
            <person name="Cavanagh H."/>
            <person name="Bos A."/>
            <person name="Gray C.A."/>
            <person name="Murphy B.T."/>
            <person name="Linington R.G."/>
            <person name="Eustaquio A.S."/>
        </authorList>
    </citation>
    <scope>NUCLEOTIDE SEQUENCE [LARGE SCALE GENOMIC DNA]</scope>
    <source>
        <strain evidence="8 9">RL17-374-BIF-D</strain>
    </source>
</reference>
<dbReference type="PANTHER" id="PTHR38459">
    <property type="entry name" value="PROPHAGE BACTOPRENOL-LINKED GLUCOSE TRANSLOCASE HOMOLOG"/>
    <property type="match status" value="1"/>
</dbReference>
<evidence type="ECO:0000313" key="8">
    <source>
        <dbReference type="EMBL" id="MFM0519635.1"/>
    </source>
</evidence>
<dbReference type="InterPro" id="IPR007267">
    <property type="entry name" value="GtrA_DPMS_TM"/>
</dbReference>
<accession>A0ABW9CN32</accession>
<evidence type="ECO:0000259" key="7">
    <source>
        <dbReference type="Pfam" id="PF04138"/>
    </source>
</evidence>
<feature type="transmembrane region" description="Helical" evidence="6">
    <location>
        <begin position="76"/>
        <end position="96"/>
    </location>
</feature>
<evidence type="ECO:0000256" key="3">
    <source>
        <dbReference type="ARBA" id="ARBA00022692"/>
    </source>
</evidence>
<sequence>MPPDVGGQFIRFAIAGAVGFIVDAGVLMLGLTLGLGYFAGRAVSFLCAVFATWRINRRFSFPGVVKRSTWAEWWRYLAAASVGGSVNYLAYTAVVINCRPAAWLPTVAVGVGSLAGMVVNFATVKWWVFKHRNKQSNAANQ</sequence>